<dbReference type="GO" id="GO:0046872">
    <property type="term" value="F:metal ion binding"/>
    <property type="evidence" value="ECO:0007669"/>
    <property type="project" value="UniProtKB-KW"/>
</dbReference>
<dbReference type="Proteomes" id="UP001431656">
    <property type="component" value="Chromosome"/>
</dbReference>
<dbReference type="Pfam" id="PF00107">
    <property type="entry name" value="ADH_zinc_N"/>
    <property type="match status" value="1"/>
</dbReference>
<dbReference type="SUPFAM" id="SSF51735">
    <property type="entry name" value="NAD(P)-binding Rossmann-fold domains"/>
    <property type="match status" value="1"/>
</dbReference>
<dbReference type="InterPro" id="IPR036291">
    <property type="entry name" value="NAD(P)-bd_dom_sf"/>
</dbReference>
<evidence type="ECO:0000256" key="3">
    <source>
        <dbReference type="ARBA" id="ARBA00022723"/>
    </source>
</evidence>
<protein>
    <submittedName>
        <fullName evidence="7">L-idonate 5-dehydrogenase</fullName>
    </submittedName>
</protein>
<comment type="similarity">
    <text evidence="2">Belongs to the zinc-containing alcohol dehydrogenase family.</text>
</comment>
<evidence type="ECO:0000256" key="1">
    <source>
        <dbReference type="ARBA" id="ARBA00001947"/>
    </source>
</evidence>
<sequence>MKAVYIKGKEDLEIAEVPVPEPGPDQVRLKVAYVGICGSDLHYYFNGANGTFVVREPLIPGHEMSGYIDADPQGEWAQGTPVTVHPATFGPEVPGMENLRHLRPGGSYLGSASTWPHTQGAMAQYMLVGRDMVRVLPEGVSVKAAALAEPLGVVLHGINMAGDLTGKNVLVSGSGPIGLLATFAAKHRGASKVTSSDVLDGPLARAKQIGADEVINVTKQPLPEETYDLILECSAAAPAVNGCMKAIKPRGRIVQIGMFPGTPVAVELAALGQKEITWIGTFRFDNEVDEAIEMIAAAPSVADVVTHVIAVDQATEAFDIAKNSEISGKVLVKLDGEVEE</sequence>
<dbReference type="InterPro" id="IPR013149">
    <property type="entry name" value="ADH-like_C"/>
</dbReference>
<dbReference type="KEGG" id="broo:brsh051_13430"/>
<keyword evidence="8" id="KW-1185">Reference proteome</keyword>
<evidence type="ECO:0000256" key="5">
    <source>
        <dbReference type="ARBA" id="ARBA00023002"/>
    </source>
</evidence>
<dbReference type="GO" id="GO:0016491">
    <property type="term" value="F:oxidoreductase activity"/>
    <property type="evidence" value="ECO:0007669"/>
    <property type="project" value="UniProtKB-KW"/>
</dbReference>
<dbReference type="EMBL" id="AP028056">
    <property type="protein sequence ID" value="BEH02062.1"/>
    <property type="molecule type" value="Genomic_DNA"/>
</dbReference>
<gene>
    <name evidence="7" type="ORF">brsh051_13430</name>
</gene>
<dbReference type="PANTHER" id="PTHR43161">
    <property type="entry name" value="SORBITOL DEHYDROGENASE"/>
    <property type="match status" value="1"/>
</dbReference>
<dbReference type="RefSeq" id="WP_286268370.1">
    <property type="nucleotide sequence ID" value="NZ_AP028056.1"/>
</dbReference>
<dbReference type="AlphaFoldDB" id="A0AAN0K9N9"/>
<accession>A0AAN0K9N9</accession>
<proteinExistence type="inferred from homology"/>
<keyword evidence="3" id="KW-0479">Metal-binding</keyword>
<comment type="cofactor">
    <cofactor evidence="1">
        <name>Zn(2+)</name>
        <dbReference type="ChEBI" id="CHEBI:29105"/>
    </cofactor>
</comment>
<dbReference type="SUPFAM" id="SSF50129">
    <property type="entry name" value="GroES-like"/>
    <property type="match status" value="1"/>
</dbReference>
<reference evidence="7" key="1">
    <citation type="journal article" date="2024" name="Int. J. Syst. Evol. Microbiol.">
        <title>Brooklawnia propionicigenes sp. nov., a facultatively anaerobic, propionate-producing bacterium isolated from a methanogenic reactor treating waste from cattle farms.</title>
        <authorList>
            <person name="Akita Y."/>
            <person name="Ueki A."/>
            <person name="Tonouchi A."/>
            <person name="Sugawara Y."/>
            <person name="Honma S."/>
            <person name="Kaku N."/>
            <person name="Ueki K."/>
        </authorList>
    </citation>
    <scope>NUCLEOTIDE SEQUENCE</scope>
    <source>
        <strain evidence="7">SH051</strain>
    </source>
</reference>
<evidence type="ECO:0000313" key="7">
    <source>
        <dbReference type="EMBL" id="BEH02062.1"/>
    </source>
</evidence>
<evidence type="ECO:0000313" key="8">
    <source>
        <dbReference type="Proteomes" id="UP001431656"/>
    </source>
</evidence>
<dbReference type="CDD" id="cd08232">
    <property type="entry name" value="idonate-5-DH"/>
    <property type="match status" value="1"/>
</dbReference>
<keyword evidence="4" id="KW-0862">Zinc</keyword>
<keyword evidence="5" id="KW-0560">Oxidoreductase</keyword>
<name>A0AAN0K9N9_9ACTN</name>
<organism evidence="7 8">
    <name type="scientific">Brooklawnia propionicigenes</name>
    <dbReference type="NCBI Taxonomy" id="3041175"/>
    <lineage>
        <taxon>Bacteria</taxon>
        <taxon>Bacillati</taxon>
        <taxon>Actinomycetota</taxon>
        <taxon>Actinomycetes</taxon>
        <taxon>Propionibacteriales</taxon>
        <taxon>Propionibacteriaceae</taxon>
        <taxon>Brooklawnia</taxon>
    </lineage>
</organism>
<dbReference type="InterPro" id="IPR020843">
    <property type="entry name" value="ER"/>
</dbReference>
<evidence type="ECO:0000259" key="6">
    <source>
        <dbReference type="SMART" id="SM00829"/>
    </source>
</evidence>
<evidence type="ECO:0000256" key="4">
    <source>
        <dbReference type="ARBA" id="ARBA00022833"/>
    </source>
</evidence>
<feature type="domain" description="Enoyl reductase (ER)" evidence="6">
    <location>
        <begin position="8"/>
        <end position="332"/>
    </location>
</feature>
<dbReference type="Pfam" id="PF08240">
    <property type="entry name" value="ADH_N"/>
    <property type="match status" value="1"/>
</dbReference>
<evidence type="ECO:0000256" key="2">
    <source>
        <dbReference type="ARBA" id="ARBA00008072"/>
    </source>
</evidence>
<dbReference type="Gene3D" id="3.90.180.10">
    <property type="entry name" value="Medium-chain alcohol dehydrogenases, catalytic domain"/>
    <property type="match status" value="1"/>
</dbReference>
<dbReference type="PANTHER" id="PTHR43161:SF9">
    <property type="entry name" value="SORBITOL DEHYDROGENASE"/>
    <property type="match status" value="1"/>
</dbReference>
<dbReference type="InterPro" id="IPR013154">
    <property type="entry name" value="ADH-like_N"/>
</dbReference>
<dbReference type="Gene3D" id="3.40.50.720">
    <property type="entry name" value="NAD(P)-binding Rossmann-like Domain"/>
    <property type="match status" value="1"/>
</dbReference>
<dbReference type="SMART" id="SM00829">
    <property type="entry name" value="PKS_ER"/>
    <property type="match status" value="1"/>
</dbReference>
<dbReference type="InterPro" id="IPR011032">
    <property type="entry name" value="GroES-like_sf"/>
</dbReference>